<organism evidence="7 8">
    <name type="scientific">Methylopila capsulata</name>
    <dbReference type="NCBI Taxonomy" id="61654"/>
    <lineage>
        <taxon>Bacteria</taxon>
        <taxon>Pseudomonadati</taxon>
        <taxon>Pseudomonadota</taxon>
        <taxon>Alphaproteobacteria</taxon>
        <taxon>Hyphomicrobiales</taxon>
        <taxon>Methylopilaceae</taxon>
        <taxon>Methylopila</taxon>
    </lineage>
</organism>
<evidence type="ECO:0000256" key="1">
    <source>
        <dbReference type="ARBA" id="ARBA00005531"/>
    </source>
</evidence>
<protein>
    <submittedName>
        <fullName evidence="7">Chalcone synthase</fullName>
    </submittedName>
</protein>
<dbReference type="Proteomes" id="UP001143400">
    <property type="component" value="Unassembled WGS sequence"/>
</dbReference>
<dbReference type="PANTHER" id="PTHR11877">
    <property type="entry name" value="HYDROXYMETHYLGLUTARYL-COA SYNTHASE"/>
    <property type="match status" value="1"/>
</dbReference>
<accession>A0A9W6MRC5</accession>
<evidence type="ECO:0000256" key="4">
    <source>
        <dbReference type="PIRSR" id="PIRSR000451-1"/>
    </source>
</evidence>
<dbReference type="PANTHER" id="PTHR11877:SF99">
    <property type="entry name" value="1,3,6,8-TETRAHYDROXYNAPHTHALENE SYNTHASE"/>
    <property type="match status" value="1"/>
</dbReference>
<dbReference type="GO" id="GO:0030639">
    <property type="term" value="P:polyketide biosynthetic process"/>
    <property type="evidence" value="ECO:0007669"/>
    <property type="project" value="TreeGrafter"/>
</dbReference>
<reference evidence="7" key="1">
    <citation type="journal article" date="2014" name="Int. J. Syst. Evol. Microbiol.">
        <title>Complete genome sequence of Corynebacterium casei LMG S-19264T (=DSM 44701T), isolated from a smear-ripened cheese.</title>
        <authorList>
            <consortium name="US DOE Joint Genome Institute (JGI-PGF)"/>
            <person name="Walter F."/>
            <person name="Albersmeier A."/>
            <person name="Kalinowski J."/>
            <person name="Ruckert C."/>
        </authorList>
    </citation>
    <scope>NUCLEOTIDE SEQUENCE</scope>
    <source>
        <strain evidence="7">VKM B-1606</strain>
    </source>
</reference>
<evidence type="ECO:0000256" key="2">
    <source>
        <dbReference type="ARBA" id="ARBA00022679"/>
    </source>
</evidence>
<evidence type="ECO:0000259" key="5">
    <source>
        <dbReference type="Pfam" id="PF00195"/>
    </source>
</evidence>
<dbReference type="EMBL" id="BSFF01000002">
    <property type="protein sequence ID" value="GLK55570.1"/>
    <property type="molecule type" value="Genomic_DNA"/>
</dbReference>
<dbReference type="InterPro" id="IPR016039">
    <property type="entry name" value="Thiolase-like"/>
</dbReference>
<dbReference type="Gene3D" id="3.40.47.10">
    <property type="match status" value="2"/>
</dbReference>
<dbReference type="PIRSF" id="PIRSF000451">
    <property type="entry name" value="PKS_III"/>
    <property type="match status" value="1"/>
</dbReference>
<dbReference type="InterPro" id="IPR012328">
    <property type="entry name" value="Chalcone/stilbene_synt_C"/>
</dbReference>
<keyword evidence="3" id="KW-0012">Acyltransferase</keyword>
<reference evidence="7" key="2">
    <citation type="submission" date="2023-01" db="EMBL/GenBank/DDBJ databases">
        <authorList>
            <person name="Sun Q."/>
            <person name="Evtushenko L."/>
        </authorList>
    </citation>
    <scope>NUCLEOTIDE SEQUENCE</scope>
    <source>
        <strain evidence="7">VKM B-1606</strain>
    </source>
</reference>
<feature type="domain" description="Chalcone/stilbene synthase N-terminal" evidence="5">
    <location>
        <begin position="78"/>
        <end position="200"/>
    </location>
</feature>
<feature type="active site" description="Acyl-thioester intermediate" evidence="4">
    <location>
        <position position="137"/>
    </location>
</feature>
<comment type="caution">
    <text evidence="7">The sequence shown here is derived from an EMBL/GenBank/DDBJ whole genome shotgun (WGS) entry which is preliminary data.</text>
</comment>
<evidence type="ECO:0000313" key="7">
    <source>
        <dbReference type="EMBL" id="GLK55570.1"/>
    </source>
</evidence>
<evidence type="ECO:0000259" key="6">
    <source>
        <dbReference type="Pfam" id="PF02797"/>
    </source>
</evidence>
<dbReference type="Pfam" id="PF02797">
    <property type="entry name" value="Chal_sti_synt_C"/>
    <property type="match status" value="1"/>
</dbReference>
<gene>
    <name evidence="7" type="ORF">GCM10008170_15890</name>
</gene>
<feature type="domain" description="Chalcone/stilbene synthase C-terminal" evidence="6">
    <location>
        <begin position="214"/>
        <end position="341"/>
    </location>
</feature>
<dbReference type="CDD" id="cd00831">
    <property type="entry name" value="CHS_like"/>
    <property type="match status" value="1"/>
</dbReference>
<dbReference type="InterPro" id="IPR011141">
    <property type="entry name" value="Polyketide_synthase_type-III"/>
</dbReference>
<keyword evidence="2" id="KW-0808">Transferase</keyword>
<dbReference type="Pfam" id="PF00195">
    <property type="entry name" value="Chal_sti_synt_N"/>
    <property type="match status" value="1"/>
</dbReference>
<proteinExistence type="inferred from homology"/>
<dbReference type="AlphaFoldDB" id="A0A9W6MRC5"/>
<sequence>MLSVASATAPHNLGQDDVVAAARRVFVGAGRRDFDRIAPVYANAGVLRRQSVRPLDWYVEPHGWEDRTAAYLEGAGALFVQAAQRAIAAAGLKPGDIDVVVTVSSTGVATPSLEARFGDALGLRADVMRVPVFGLGCAGGVSGLGVAARLARGTPGTRVLLVAVETCTLAFRLGRLDMASVVSTALFGDGAAACVLATGPGGLAEVAYVGEHRWPDTLDVMGWRFDDVGFDVVLDRAVPAFAAERVPTAARAILAGGGVALEDVRRFVCHPGGAKVAVALEGALGLADGALADERAVLAAHGNMSAPTVLFVLERALAGGLGDPTAMLALGPGFTASMALLRPAA</sequence>
<comment type="similarity">
    <text evidence="1">Belongs to the thiolase-like superfamily. Chalcone/stilbene synthases family.</text>
</comment>
<dbReference type="SUPFAM" id="SSF53901">
    <property type="entry name" value="Thiolase-like"/>
    <property type="match status" value="1"/>
</dbReference>
<name>A0A9W6MRC5_9HYPH</name>
<evidence type="ECO:0000256" key="3">
    <source>
        <dbReference type="ARBA" id="ARBA00023315"/>
    </source>
</evidence>
<evidence type="ECO:0000313" key="8">
    <source>
        <dbReference type="Proteomes" id="UP001143400"/>
    </source>
</evidence>
<dbReference type="GO" id="GO:0016747">
    <property type="term" value="F:acyltransferase activity, transferring groups other than amino-acyl groups"/>
    <property type="evidence" value="ECO:0007669"/>
    <property type="project" value="InterPro"/>
</dbReference>
<dbReference type="InterPro" id="IPR001099">
    <property type="entry name" value="Chalcone/stilbene_synt_N"/>
</dbReference>